<dbReference type="InterPro" id="IPR051493">
    <property type="entry name" value="CHD"/>
</dbReference>
<evidence type="ECO:0000313" key="2">
    <source>
        <dbReference type="EMBL" id="CAH1277555.1"/>
    </source>
</evidence>
<dbReference type="AlphaFoldDB" id="A0A8S4MNU8"/>
<dbReference type="InterPro" id="IPR038718">
    <property type="entry name" value="SNF2-like_sf"/>
</dbReference>
<dbReference type="OrthoDB" id="5857104at2759"/>
<dbReference type="Pfam" id="PF00176">
    <property type="entry name" value="SNF2-rel_dom"/>
    <property type="match status" value="1"/>
</dbReference>
<keyword evidence="3" id="KW-1185">Reference proteome</keyword>
<dbReference type="EMBL" id="CAKMNS010000404">
    <property type="protein sequence ID" value="CAH1277555.1"/>
    <property type="molecule type" value="Genomic_DNA"/>
</dbReference>
<sequence length="324" mass="38375">MRSPILCCARSPQKRRSTRNVKRKTYIDDFHLSGDEEETVVDVVSGGGDVTFQQPIPFYVENPNEDDAVIVEKILSYRGVNKNEHSTDEAQNQGIEQYYVKYKNFSYLHCEWKTVEELEKDKRIHQKLKRFWAKRATVNVFDQFDDEPFNPDYVEVDRVLDISTQTDPNNGQPVTHYLVKWQQLPYEDSTWELEEDIDTSKLEQYHYFKQPPEPEDREPKPRPEQEAWHQLDPNVTYKNDNKLREYQMEGVNWLLFNWYNRRNCILADEMGLGKTVQSITFLKAIQEQGILGPFLIIAPLSTIGNWQREFETWTNINVVVYHGR</sequence>
<dbReference type="InterPro" id="IPR023780">
    <property type="entry name" value="Chromo_domain"/>
</dbReference>
<dbReference type="InterPro" id="IPR016197">
    <property type="entry name" value="Chromo-like_dom_sf"/>
</dbReference>
<proteinExistence type="predicted"/>
<dbReference type="CDD" id="cd18663">
    <property type="entry name" value="CD2_tandem_CHD5-9_like"/>
    <property type="match status" value="1"/>
</dbReference>
<evidence type="ECO:0000313" key="3">
    <source>
        <dbReference type="Proteomes" id="UP000838412"/>
    </source>
</evidence>
<dbReference type="Proteomes" id="UP000838412">
    <property type="component" value="Unassembled WGS sequence"/>
</dbReference>
<feature type="domain" description="Chromo" evidence="1">
    <location>
        <begin position="69"/>
        <end position="143"/>
    </location>
</feature>
<dbReference type="SMART" id="SM00298">
    <property type="entry name" value="CHROMO"/>
    <property type="match status" value="2"/>
</dbReference>
<dbReference type="PANTHER" id="PTHR46850">
    <property type="entry name" value="CHROMODOMAIN-HELICASE-DNA-BINDING PROTEIN 9"/>
    <property type="match status" value="1"/>
</dbReference>
<comment type="caution">
    <text evidence="2">The sequence shown here is derived from an EMBL/GenBank/DDBJ whole genome shotgun (WGS) entry which is preliminary data.</text>
</comment>
<gene>
    <name evidence="2" type="primary">CHD9</name>
    <name evidence="2" type="ORF">BLAG_LOCUS26318</name>
</gene>
<dbReference type="Gene3D" id="2.40.50.40">
    <property type="match status" value="2"/>
</dbReference>
<dbReference type="InterPro" id="IPR000330">
    <property type="entry name" value="SNF2_N"/>
</dbReference>
<evidence type="ECO:0000259" key="1">
    <source>
        <dbReference type="PROSITE" id="PS50013"/>
    </source>
</evidence>
<dbReference type="InterPro" id="IPR027417">
    <property type="entry name" value="P-loop_NTPase"/>
</dbReference>
<accession>A0A8S4MNU8</accession>
<organism evidence="2 3">
    <name type="scientific">Branchiostoma lanceolatum</name>
    <name type="common">Common lancelet</name>
    <name type="synonym">Amphioxus lanceolatum</name>
    <dbReference type="NCBI Taxonomy" id="7740"/>
    <lineage>
        <taxon>Eukaryota</taxon>
        <taxon>Metazoa</taxon>
        <taxon>Chordata</taxon>
        <taxon>Cephalochordata</taxon>
        <taxon>Leptocardii</taxon>
        <taxon>Amphioxiformes</taxon>
        <taxon>Branchiostomatidae</taxon>
        <taxon>Branchiostoma</taxon>
    </lineage>
</organism>
<reference evidence="2" key="1">
    <citation type="submission" date="2022-01" db="EMBL/GenBank/DDBJ databases">
        <authorList>
            <person name="Braso-Vives M."/>
        </authorList>
    </citation>
    <scope>NUCLEOTIDE SEQUENCE</scope>
</reference>
<dbReference type="PANTHER" id="PTHR46850:SF1">
    <property type="entry name" value="CHROMODOMAIN-HELICASE-DNA-BINDING PROTEIN 9"/>
    <property type="match status" value="1"/>
</dbReference>
<dbReference type="GO" id="GO:0005524">
    <property type="term" value="F:ATP binding"/>
    <property type="evidence" value="ECO:0007669"/>
    <property type="project" value="InterPro"/>
</dbReference>
<dbReference type="PROSITE" id="PS50013">
    <property type="entry name" value="CHROMO_2"/>
    <property type="match status" value="2"/>
</dbReference>
<protein>
    <submittedName>
        <fullName evidence="2">CHD9 protein</fullName>
    </submittedName>
</protein>
<dbReference type="SUPFAM" id="SSF52540">
    <property type="entry name" value="P-loop containing nucleoside triphosphate hydrolases"/>
    <property type="match status" value="1"/>
</dbReference>
<feature type="domain" description="Chromo" evidence="1">
    <location>
        <begin position="154"/>
        <end position="220"/>
    </location>
</feature>
<dbReference type="Gene3D" id="3.40.50.10810">
    <property type="entry name" value="Tandem AAA-ATPase domain"/>
    <property type="match status" value="1"/>
</dbReference>
<dbReference type="CDD" id="cd18668">
    <property type="entry name" value="CD1_tandem_CHD5-9_like"/>
    <property type="match status" value="1"/>
</dbReference>
<dbReference type="InterPro" id="IPR000953">
    <property type="entry name" value="Chromo/chromo_shadow_dom"/>
</dbReference>
<dbReference type="Pfam" id="PF00385">
    <property type="entry name" value="Chromo"/>
    <property type="match status" value="2"/>
</dbReference>
<name>A0A8S4MNU8_BRALA</name>
<dbReference type="FunFam" id="2.40.50.40:FF:000001">
    <property type="entry name" value="chromodomain-helicase-DNA-binding protein 8 isoform X4"/>
    <property type="match status" value="1"/>
</dbReference>
<dbReference type="SUPFAM" id="SSF54160">
    <property type="entry name" value="Chromo domain-like"/>
    <property type="match status" value="2"/>
</dbReference>